<gene>
    <name evidence="2" type="ORF">PCOR1329_LOCUS32550</name>
</gene>
<feature type="compositionally biased region" description="Basic residues" evidence="1">
    <location>
        <begin position="211"/>
        <end position="225"/>
    </location>
</feature>
<dbReference type="SUPFAM" id="SSF53474">
    <property type="entry name" value="alpha/beta-Hydrolases"/>
    <property type="match status" value="1"/>
</dbReference>
<sequence length="237" mass="25930">MHWAASMYVSISVGWRVSPVYHIAVSHCGPHRDSSTVRMLILHVVLDHLRRSAGVGPIALWGRSMGAATSVLRAAEDRGLAACVLDSPFCSLPDVARELAQSTKLKMPEVMVGAMLRRIRAEIKARADVDIEDLRPIDFAPRAVIPALFAVAKDDEFVRAHHTYALHDAWAGEERELVTLGGGHNSPRPREFHAHAADFLQEHAAAAVAARRPHARRRQPRRAPGRHGGLSAEALGD</sequence>
<dbReference type="PANTHER" id="PTHR43358">
    <property type="entry name" value="ALPHA/BETA-HYDROLASE"/>
    <property type="match status" value="1"/>
</dbReference>
<dbReference type="InterPro" id="IPR029058">
    <property type="entry name" value="AB_hydrolase_fold"/>
</dbReference>
<feature type="region of interest" description="Disordered" evidence="1">
    <location>
        <begin position="206"/>
        <end position="237"/>
    </location>
</feature>
<protein>
    <submittedName>
        <fullName evidence="2">Uncharacterized protein</fullName>
    </submittedName>
</protein>
<accession>A0ABN9STS5</accession>
<dbReference type="PANTHER" id="PTHR43358:SF4">
    <property type="entry name" value="ALPHA_BETA HYDROLASE FOLD-1 DOMAIN-CONTAINING PROTEIN"/>
    <property type="match status" value="1"/>
</dbReference>
<reference evidence="2" key="1">
    <citation type="submission" date="2023-10" db="EMBL/GenBank/DDBJ databases">
        <authorList>
            <person name="Chen Y."/>
            <person name="Shah S."/>
            <person name="Dougan E. K."/>
            <person name="Thang M."/>
            <person name="Chan C."/>
        </authorList>
    </citation>
    <scope>NUCLEOTIDE SEQUENCE [LARGE SCALE GENOMIC DNA]</scope>
</reference>
<evidence type="ECO:0000313" key="2">
    <source>
        <dbReference type="EMBL" id="CAK0835883.1"/>
    </source>
</evidence>
<name>A0ABN9STS5_9DINO</name>
<evidence type="ECO:0000256" key="1">
    <source>
        <dbReference type="SAM" id="MobiDB-lite"/>
    </source>
</evidence>
<dbReference type="Gene3D" id="3.40.50.1820">
    <property type="entry name" value="alpha/beta hydrolase"/>
    <property type="match status" value="1"/>
</dbReference>
<dbReference type="EMBL" id="CAUYUJ010013258">
    <property type="protein sequence ID" value="CAK0835883.1"/>
    <property type="molecule type" value="Genomic_DNA"/>
</dbReference>
<dbReference type="InterPro" id="IPR052920">
    <property type="entry name" value="DNA-binding_regulatory"/>
</dbReference>
<comment type="caution">
    <text evidence="2">The sequence shown here is derived from an EMBL/GenBank/DDBJ whole genome shotgun (WGS) entry which is preliminary data.</text>
</comment>
<proteinExistence type="predicted"/>
<keyword evidence="3" id="KW-1185">Reference proteome</keyword>
<organism evidence="2 3">
    <name type="scientific">Prorocentrum cordatum</name>
    <dbReference type="NCBI Taxonomy" id="2364126"/>
    <lineage>
        <taxon>Eukaryota</taxon>
        <taxon>Sar</taxon>
        <taxon>Alveolata</taxon>
        <taxon>Dinophyceae</taxon>
        <taxon>Prorocentrales</taxon>
        <taxon>Prorocentraceae</taxon>
        <taxon>Prorocentrum</taxon>
    </lineage>
</organism>
<evidence type="ECO:0000313" key="3">
    <source>
        <dbReference type="Proteomes" id="UP001189429"/>
    </source>
</evidence>
<dbReference type="Proteomes" id="UP001189429">
    <property type="component" value="Unassembled WGS sequence"/>
</dbReference>